<dbReference type="Pfam" id="PF14435">
    <property type="entry name" value="SUKH-4"/>
    <property type="match status" value="1"/>
</dbReference>
<dbReference type="Proteomes" id="UP000487268">
    <property type="component" value="Unassembled WGS sequence"/>
</dbReference>
<proteinExistence type="predicted"/>
<name>A0A7K0BXN6_9ACTN</name>
<dbReference type="RefSeq" id="WP_153534136.1">
    <property type="nucleotide sequence ID" value="NZ_WEGH01000002.1"/>
</dbReference>
<keyword evidence="2" id="KW-1185">Reference proteome</keyword>
<evidence type="ECO:0000313" key="2">
    <source>
        <dbReference type="Proteomes" id="UP000487268"/>
    </source>
</evidence>
<organism evidence="1 2">
    <name type="scientific">Actinomadura macrotermitis</name>
    <dbReference type="NCBI Taxonomy" id="2585200"/>
    <lineage>
        <taxon>Bacteria</taxon>
        <taxon>Bacillati</taxon>
        <taxon>Actinomycetota</taxon>
        <taxon>Actinomycetes</taxon>
        <taxon>Streptosporangiales</taxon>
        <taxon>Thermomonosporaceae</taxon>
        <taxon>Actinomadura</taxon>
    </lineage>
</organism>
<dbReference type="OrthoDB" id="4108903at2"/>
<accession>A0A7K0BXN6</accession>
<evidence type="ECO:0000313" key="1">
    <source>
        <dbReference type="EMBL" id="MQY05846.1"/>
    </source>
</evidence>
<dbReference type="EMBL" id="WEGH01000002">
    <property type="protein sequence ID" value="MQY05846.1"/>
    <property type="molecule type" value="Genomic_DNA"/>
</dbReference>
<dbReference type="AlphaFoldDB" id="A0A7K0BXN6"/>
<sequence length="185" mass="20579">MRERLTRRQLIDVFGEDNVVRGTPAGITHPFTRRFLAEVGVPVTGRAEFVQFAEGFPDELTPLTEPVPPALADAWYIGDAFGAVFVTIALDGETGTVHAVPEGHEEPYLMNTDIESLVFFLTTLERRHEQFSAELVEDGEAFAEAARTIEREWRAHDPAPFAVPEGEVMRVWPNLLDDIECGTIG</sequence>
<evidence type="ECO:0008006" key="3">
    <source>
        <dbReference type="Google" id="ProtNLM"/>
    </source>
</evidence>
<gene>
    <name evidence="1" type="ORF">ACRB68_39230</name>
</gene>
<protein>
    <recommendedName>
        <fullName evidence="3">SUKH-4 immunity protein</fullName>
    </recommendedName>
</protein>
<dbReference type="InterPro" id="IPR025851">
    <property type="entry name" value="SUKH-4"/>
</dbReference>
<reference evidence="1 2" key="1">
    <citation type="submission" date="2019-10" db="EMBL/GenBank/DDBJ databases">
        <title>Actinomadura rubteroloni sp. nov. and Actinomadura macrotermitis sp. nov., isolated from the gut of fungus growing-termite Macrotermes natalensis.</title>
        <authorList>
            <person name="Benndorf R."/>
            <person name="Martin K."/>
            <person name="Kuefner M."/>
            <person name="De Beer W."/>
            <person name="Kaster A.-K."/>
            <person name="Vollmers J."/>
            <person name="Poulsen M."/>
            <person name="Beemelmanns C."/>
        </authorList>
    </citation>
    <scope>NUCLEOTIDE SEQUENCE [LARGE SCALE GENOMIC DNA]</scope>
    <source>
        <strain evidence="1 2">RB68</strain>
    </source>
</reference>
<comment type="caution">
    <text evidence="1">The sequence shown here is derived from an EMBL/GenBank/DDBJ whole genome shotgun (WGS) entry which is preliminary data.</text>
</comment>